<dbReference type="InterPro" id="IPR001611">
    <property type="entry name" value="Leu-rich_rpt"/>
</dbReference>
<feature type="region of interest" description="Disordered" evidence="1">
    <location>
        <begin position="227"/>
        <end position="325"/>
    </location>
</feature>
<evidence type="ECO:0000256" key="1">
    <source>
        <dbReference type="SAM" id="MobiDB-lite"/>
    </source>
</evidence>
<evidence type="ECO:0000313" key="2">
    <source>
        <dbReference type="EMBL" id="KAK8392503.1"/>
    </source>
</evidence>
<dbReference type="PANTHER" id="PTHR46282:SF2">
    <property type="entry name" value="LEUCINE-RICH MELANOCYTE DIFFERENTIATION-ASSOCIATED PROTEIN"/>
    <property type="match status" value="1"/>
</dbReference>
<proteinExistence type="predicted"/>
<organism evidence="2 3">
    <name type="scientific">Scylla paramamosain</name>
    <name type="common">Mud crab</name>
    <dbReference type="NCBI Taxonomy" id="85552"/>
    <lineage>
        <taxon>Eukaryota</taxon>
        <taxon>Metazoa</taxon>
        <taxon>Ecdysozoa</taxon>
        <taxon>Arthropoda</taxon>
        <taxon>Crustacea</taxon>
        <taxon>Multicrustacea</taxon>
        <taxon>Malacostraca</taxon>
        <taxon>Eumalacostraca</taxon>
        <taxon>Eucarida</taxon>
        <taxon>Decapoda</taxon>
        <taxon>Pleocyemata</taxon>
        <taxon>Brachyura</taxon>
        <taxon>Eubrachyura</taxon>
        <taxon>Portunoidea</taxon>
        <taxon>Portunidae</taxon>
        <taxon>Portuninae</taxon>
        <taxon>Scylla</taxon>
    </lineage>
</organism>
<dbReference type="InterPro" id="IPR043313">
    <property type="entry name" value="LRMDA"/>
</dbReference>
<dbReference type="AlphaFoldDB" id="A0AAW0TXJ8"/>
<dbReference type="PANTHER" id="PTHR46282">
    <property type="entry name" value="LEUCINE-RICH MELANOCYTE DIFFERENTIATION-ASSOCIATED PROTEIN"/>
    <property type="match status" value="1"/>
</dbReference>
<reference evidence="2 3" key="1">
    <citation type="submission" date="2023-03" db="EMBL/GenBank/DDBJ databases">
        <title>High-quality genome of Scylla paramamosain provides insights in environmental adaptation.</title>
        <authorList>
            <person name="Zhang L."/>
        </authorList>
    </citation>
    <scope>NUCLEOTIDE SEQUENCE [LARGE SCALE GENOMIC DNA]</scope>
    <source>
        <strain evidence="2">LZ_2023a</strain>
        <tissue evidence="2">Muscle</tissue>
    </source>
</reference>
<dbReference type="Pfam" id="PF14580">
    <property type="entry name" value="LRR_9"/>
    <property type="match status" value="1"/>
</dbReference>
<sequence length="325" mass="35498">MLGLSGVSVSPAPFRSLAAALDVTTGQEPPLSPSQCARECVQCGIPLRSRRRYCTLKLQGDMTAHLCITTYRSPQNEVLKLELCFVGQDCHRIPSILGATYGMQTKRLDLSFNAIRSLDGLERFPYLEELVLDNNFIDDGVVLPYLDTLHTLSLNKNKVSDLGRLLDQIGDRLPNLRYLSLLGNKACPDQLTGVGNERDYRIYRMHVLHRLPHLRFLDSTAVRRSEAREAKKRGALARGGRATSAPPPTCSSSSSSPVMGKGGVTLSTAPPLQHSLPPSPVTTPTHASKEMNGTAATHAHARPHITDSQGVTPPRSPSPRLTRHC</sequence>
<name>A0AAW0TXJ8_SCYPA</name>
<dbReference type="PROSITE" id="PS51450">
    <property type="entry name" value="LRR"/>
    <property type="match status" value="1"/>
</dbReference>
<dbReference type="EMBL" id="JARAKH010000022">
    <property type="protein sequence ID" value="KAK8392503.1"/>
    <property type="molecule type" value="Genomic_DNA"/>
</dbReference>
<dbReference type="SUPFAM" id="SSF52058">
    <property type="entry name" value="L domain-like"/>
    <property type="match status" value="1"/>
</dbReference>
<dbReference type="Gene3D" id="3.80.10.10">
    <property type="entry name" value="Ribonuclease Inhibitor"/>
    <property type="match status" value="1"/>
</dbReference>
<keyword evidence="3" id="KW-1185">Reference proteome</keyword>
<dbReference type="Proteomes" id="UP001487740">
    <property type="component" value="Unassembled WGS sequence"/>
</dbReference>
<dbReference type="FunFam" id="3.80.10.10:FF:000695">
    <property type="entry name" value="leucine-rich melanocyte differentiation-associated protein"/>
    <property type="match status" value="1"/>
</dbReference>
<accession>A0AAW0TXJ8</accession>
<protein>
    <submittedName>
        <fullName evidence="2">Uncharacterized protein</fullName>
    </submittedName>
</protein>
<dbReference type="InterPro" id="IPR032675">
    <property type="entry name" value="LRR_dom_sf"/>
</dbReference>
<comment type="caution">
    <text evidence="2">The sequence shown here is derived from an EMBL/GenBank/DDBJ whole genome shotgun (WGS) entry which is preliminary data.</text>
</comment>
<evidence type="ECO:0000313" key="3">
    <source>
        <dbReference type="Proteomes" id="UP001487740"/>
    </source>
</evidence>
<gene>
    <name evidence="2" type="ORF">O3P69_014700</name>
</gene>